<dbReference type="EMBL" id="BTSX01000002">
    <property type="protein sequence ID" value="GMS82711.1"/>
    <property type="molecule type" value="Genomic_DNA"/>
</dbReference>
<proteinExistence type="predicted"/>
<evidence type="ECO:0000313" key="1">
    <source>
        <dbReference type="EMBL" id="GMS82711.1"/>
    </source>
</evidence>
<keyword evidence="2" id="KW-1185">Reference proteome</keyword>
<protein>
    <submittedName>
        <fullName evidence="1">Uncharacterized protein</fullName>
    </submittedName>
</protein>
<comment type="caution">
    <text evidence="1">The sequence shown here is derived from an EMBL/GenBank/DDBJ whole genome shotgun (WGS) entry which is preliminary data.</text>
</comment>
<evidence type="ECO:0000313" key="2">
    <source>
        <dbReference type="Proteomes" id="UP001432027"/>
    </source>
</evidence>
<gene>
    <name evidence="1" type="ORF">PENTCL1PPCAC_4886</name>
</gene>
<sequence>AYKLMEVLVPIRRKRLQCIDNYQADSIEAFDYLNGYINELCATHPKIDSSTRSDLLRRSR</sequence>
<reference evidence="1" key="1">
    <citation type="submission" date="2023-10" db="EMBL/GenBank/DDBJ databases">
        <title>Genome assembly of Pristionchus species.</title>
        <authorList>
            <person name="Yoshida K."/>
            <person name="Sommer R.J."/>
        </authorList>
    </citation>
    <scope>NUCLEOTIDE SEQUENCE</scope>
    <source>
        <strain evidence="1">RS0144</strain>
    </source>
</reference>
<feature type="non-terminal residue" evidence="1">
    <location>
        <position position="1"/>
    </location>
</feature>
<accession>A0AAV5SHD0</accession>
<feature type="non-terminal residue" evidence="1">
    <location>
        <position position="60"/>
    </location>
</feature>
<name>A0AAV5SHD0_9BILA</name>
<dbReference type="Proteomes" id="UP001432027">
    <property type="component" value="Unassembled WGS sequence"/>
</dbReference>
<dbReference type="AlphaFoldDB" id="A0AAV5SHD0"/>
<organism evidence="1 2">
    <name type="scientific">Pristionchus entomophagus</name>
    <dbReference type="NCBI Taxonomy" id="358040"/>
    <lineage>
        <taxon>Eukaryota</taxon>
        <taxon>Metazoa</taxon>
        <taxon>Ecdysozoa</taxon>
        <taxon>Nematoda</taxon>
        <taxon>Chromadorea</taxon>
        <taxon>Rhabditida</taxon>
        <taxon>Rhabditina</taxon>
        <taxon>Diplogasteromorpha</taxon>
        <taxon>Diplogasteroidea</taxon>
        <taxon>Neodiplogasteridae</taxon>
        <taxon>Pristionchus</taxon>
    </lineage>
</organism>